<protein>
    <submittedName>
        <fullName evidence="3">DUF2892 domain-containing protein</fullName>
    </submittedName>
</protein>
<keyword evidence="1" id="KW-1133">Transmembrane helix</keyword>
<dbReference type="OrthoDB" id="9799383at2"/>
<evidence type="ECO:0000259" key="2">
    <source>
        <dbReference type="Pfam" id="PF11127"/>
    </source>
</evidence>
<dbReference type="EMBL" id="RAQO01000009">
    <property type="protein sequence ID" value="RKF14477.1"/>
    <property type="molecule type" value="Genomic_DNA"/>
</dbReference>
<dbReference type="Pfam" id="PF11127">
    <property type="entry name" value="YgaP-like_TM"/>
    <property type="match status" value="1"/>
</dbReference>
<evidence type="ECO:0000313" key="4">
    <source>
        <dbReference type="Proteomes" id="UP000286482"/>
    </source>
</evidence>
<proteinExistence type="predicted"/>
<keyword evidence="1" id="KW-0472">Membrane</keyword>
<feature type="transmembrane region" description="Helical" evidence="1">
    <location>
        <begin position="7"/>
        <end position="25"/>
    </location>
</feature>
<comment type="caution">
    <text evidence="3">The sequence shown here is derived from an EMBL/GenBank/DDBJ whole genome shotgun (WGS) entry which is preliminary data.</text>
</comment>
<name>A0A420E7B4_9ALTE</name>
<organism evidence="3 4">
    <name type="scientific">Alginatibacterium sediminis</name>
    <dbReference type="NCBI Taxonomy" id="2164068"/>
    <lineage>
        <taxon>Bacteria</taxon>
        <taxon>Pseudomonadati</taxon>
        <taxon>Pseudomonadota</taxon>
        <taxon>Gammaproteobacteria</taxon>
        <taxon>Alteromonadales</taxon>
        <taxon>Alteromonadaceae</taxon>
        <taxon>Alginatibacterium</taxon>
    </lineage>
</organism>
<feature type="domain" description="Inner membrane protein YgaP-like transmembrane" evidence="2">
    <location>
        <begin position="2"/>
        <end position="56"/>
    </location>
</feature>
<dbReference type="Proteomes" id="UP000286482">
    <property type="component" value="Unassembled WGS sequence"/>
</dbReference>
<dbReference type="AlphaFoldDB" id="A0A420E7B4"/>
<reference evidence="3 4" key="1">
    <citation type="submission" date="2018-09" db="EMBL/GenBank/DDBJ databases">
        <authorList>
            <person name="Wang Z."/>
        </authorList>
    </citation>
    <scope>NUCLEOTIDE SEQUENCE [LARGE SCALE GENOMIC DNA]</scope>
    <source>
        <strain evidence="3 4">ALS 81</strain>
    </source>
</reference>
<evidence type="ECO:0000256" key="1">
    <source>
        <dbReference type="SAM" id="Phobius"/>
    </source>
</evidence>
<feature type="transmembrane region" description="Helical" evidence="1">
    <location>
        <begin position="31"/>
        <end position="55"/>
    </location>
</feature>
<keyword evidence="4" id="KW-1185">Reference proteome</keyword>
<dbReference type="Gene3D" id="6.10.140.1340">
    <property type="match status" value="1"/>
</dbReference>
<dbReference type="RefSeq" id="WP_120356288.1">
    <property type="nucleotide sequence ID" value="NZ_RAQO01000009.1"/>
</dbReference>
<gene>
    <name evidence="3" type="ORF">DBZ36_17655</name>
</gene>
<dbReference type="InterPro" id="IPR021309">
    <property type="entry name" value="YgaP-like_TM"/>
</dbReference>
<accession>A0A420E7B4</accession>
<sequence>MSIDNAVRIFAGSMLLLSLILTQWVSPHFVWFSVFIAINLIQSALTGFCPAASIFKKMGLH</sequence>
<evidence type="ECO:0000313" key="3">
    <source>
        <dbReference type="EMBL" id="RKF14477.1"/>
    </source>
</evidence>
<keyword evidence="1" id="KW-0812">Transmembrane</keyword>